<feature type="region of interest" description="Disordered" evidence="1">
    <location>
        <begin position="166"/>
        <end position="194"/>
    </location>
</feature>
<accession>A0A091DXL5</accession>
<dbReference type="EMBL" id="KN121895">
    <property type="protein sequence ID" value="KFO35045.1"/>
    <property type="molecule type" value="Genomic_DNA"/>
</dbReference>
<keyword evidence="3" id="KW-1185">Reference proteome</keyword>
<organism evidence="2 3">
    <name type="scientific">Fukomys damarensis</name>
    <name type="common">Damaraland mole rat</name>
    <name type="synonym">Cryptomys damarensis</name>
    <dbReference type="NCBI Taxonomy" id="885580"/>
    <lineage>
        <taxon>Eukaryota</taxon>
        <taxon>Metazoa</taxon>
        <taxon>Chordata</taxon>
        <taxon>Craniata</taxon>
        <taxon>Vertebrata</taxon>
        <taxon>Euteleostomi</taxon>
        <taxon>Mammalia</taxon>
        <taxon>Eutheria</taxon>
        <taxon>Euarchontoglires</taxon>
        <taxon>Glires</taxon>
        <taxon>Rodentia</taxon>
        <taxon>Hystricomorpha</taxon>
        <taxon>Bathyergidae</taxon>
        <taxon>Fukomys</taxon>
    </lineage>
</organism>
<protein>
    <submittedName>
        <fullName evidence="2">Uncharacterized protein</fullName>
    </submittedName>
</protein>
<evidence type="ECO:0000313" key="3">
    <source>
        <dbReference type="Proteomes" id="UP000028990"/>
    </source>
</evidence>
<proteinExistence type="predicted"/>
<reference evidence="2 3" key="1">
    <citation type="submission" date="2013-11" db="EMBL/GenBank/DDBJ databases">
        <title>The Damaraland mole rat (Fukomys damarensis) genome and evolution of African mole rats.</title>
        <authorList>
            <person name="Gladyshev V.N."/>
            <person name="Fang X."/>
        </authorList>
    </citation>
    <scope>NUCLEOTIDE SEQUENCE [LARGE SCALE GENOMIC DNA]</scope>
    <source>
        <tissue evidence="2">Liver</tissue>
    </source>
</reference>
<gene>
    <name evidence="2" type="ORF">H920_03562</name>
</gene>
<evidence type="ECO:0000313" key="2">
    <source>
        <dbReference type="EMBL" id="KFO35045.1"/>
    </source>
</evidence>
<dbReference type="AlphaFoldDB" id="A0A091DXL5"/>
<sequence length="277" mass="29249">MHSRGPAPAQGHSDAVAAALQGHLCTLSVEPPTSSSLAELEQWQLVSSQQLGSLCAIRACQPVTEHLPGRGSDQEAGLRLQQKPLPGGGAGKELKHLAPKLEGRGGGTVVQWAAPAPGSLPGLEMRYGTWTKRDEADIRPAATSTCECDCHRGWDSSEYRSHIHQHANDSAHAVHPTSFPHSCPPPPCPLEQRPSALVPHPVPSTPQGALPIITRVPHPAPATATAIRLCCSGLNPKHVDLDSPASCLWQPRASHSSLMVAWLSVSVHASTSTPDTE</sequence>
<evidence type="ECO:0000256" key="1">
    <source>
        <dbReference type="SAM" id="MobiDB-lite"/>
    </source>
</evidence>
<name>A0A091DXL5_FUKDA</name>
<dbReference type="Proteomes" id="UP000028990">
    <property type="component" value="Unassembled WGS sequence"/>
</dbReference>